<gene>
    <name evidence="1" type="ORF">ACFSJT_04340</name>
</gene>
<evidence type="ECO:0000313" key="2">
    <source>
        <dbReference type="Proteomes" id="UP001597344"/>
    </source>
</evidence>
<comment type="caution">
    <text evidence="1">The sequence shown here is derived from an EMBL/GenBank/DDBJ whole genome shotgun (WGS) entry which is preliminary data.</text>
</comment>
<dbReference type="RefSeq" id="WP_378318995.1">
    <property type="nucleotide sequence ID" value="NZ_JBHUHY010000003.1"/>
</dbReference>
<dbReference type="Proteomes" id="UP001597344">
    <property type="component" value="Unassembled WGS sequence"/>
</dbReference>
<name>A0ABW5ASZ6_9FLAO</name>
<organism evidence="1 2">
    <name type="scientific">Aquimarina celericrescens</name>
    <dbReference type="NCBI Taxonomy" id="1964542"/>
    <lineage>
        <taxon>Bacteria</taxon>
        <taxon>Pseudomonadati</taxon>
        <taxon>Bacteroidota</taxon>
        <taxon>Flavobacteriia</taxon>
        <taxon>Flavobacteriales</taxon>
        <taxon>Flavobacteriaceae</taxon>
        <taxon>Aquimarina</taxon>
    </lineage>
</organism>
<dbReference type="EMBL" id="JBHUHY010000003">
    <property type="protein sequence ID" value="MFD2186009.1"/>
    <property type="molecule type" value="Genomic_DNA"/>
</dbReference>
<keyword evidence="2" id="KW-1185">Reference proteome</keyword>
<accession>A0ABW5ASZ6</accession>
<reference evidence="2" key="1">
    <citation type="journal article" date="2019" name="Int. J. Syst. Evol. Microbiol.">
        <title>The Global Catalogue of Microorganisms (GCM) 10K type strain sequencing project: providing services to taxonomists for standard genome sequencing and annotation.</title>
        <authorList>
            <consortium name="The Broad Institute Genomics Platform"/>
            <consortium name="The Broad Institute Genome Sequencing Center for Infectious Disease"/>
            <person name="Wu L."/>
            <person name="Ma J."/>
        </authorList>
    </citation>
    <scope>NUCLEOTIDE SEQUENCE [LARGE SCALE GENOMIC DNA]</scope>
    <source>
        <strain evidence="2">DT92</strain>
    </source>
</reference>
<proteinExistence type="predicted"/>
<evidence type="ECO:0000313" key="1">
    <source>
        <dbReference type="EMBL" id="MFD2186009.1"/>
    </source>
</evidence>
<protein>
    <submittedName>
        <fullName evidence="1">Uncharacterized protein</fullName>
    </submittedName>
</protein>
<sequence length="248" mass="28748">MKPESCADIEQKIMKLKFEYDDLNPIDIERMEEIKNEINKLVHLLFVKSDEEGYYYFACALPVYKKTLSDRLESVKRTMNPGITLQKLMENDYKVIDNAEINQVNSGYPSFMMSSLNRELLKQARSEKLEYIQKRFNDDGLMMFKSGNDYDLVNIPTDGLEEDDVDRSTNALKIALMVEAGSLDTEVMKNLYRSSLKDYYKAISKMTGVHSRDVRGFLNILNKSSTESSGRYPTEKWLPEARKLLKII</sequence>